<keyword evidence="3" id="KW-1185">Reference proteome</keyword>
<keyword evidence="1" id="KW-0732">Signal</keyword>
<comment type="caution">
    <text evidence="2">The sequence shown here is derived from an EMBL/GenBank/DDBJ whole genome shotgun (WGS) entry which is preliminary data.</text>
</comment>
<evidence type="ECO:0000313" key="2">
    <source>
        <dbReference type="EMBL" id="KAK3083331.1"/>
    </source>
</evidence>
<gene>
    <name evidence="2" type="ORF">FSP39_019745</name>
</gene>
<feature type="chain" id="PRO_5041738184" evidence="1">
    <location>
        <begin position="20"/>
        <end position="114"/>
    </location>
</feature>
<feature type="signal peptide" evidence="1">
    <location>
        <begin position="1"/>
        <end position="19"/>
    </location>
</feature>
<dbReference type="EMBL" id="VSWD01000014">
    <property type="protein sequence ID" value="KAK3083331.1"/>
    <property type="molecule type" value="Genomic_DNA"/>
</dbReference>
<proteinExistence type="predicted"/>
<protein>
    <submittedName>
        <fullName evidence="2">Uncharacterized protein</fullName>
    </submittedName>
</protein>
<accession>A0AA88XIB5</accession>
<dbReference type="Proteomes" id="UP001186944">
    <property type="component" value="Unassembled WGS sequence"/>
</dbReference>
<name>A0AA88XIB5_PINIB</name>
<sequence>MKELAICLVLTVILAGVNGQECTSAKLDECNVIYQKFVTAGVSDMAETCRIVTEFDVCIEPCKTLDANDPLYERTYEGVKKCLEPLMEKCKNEASYTSIQENLQNYEAQCASGN</sequence>
<evidence type="ECO:0000313" key="3">
    <source>
        <dbReference type="Proteomes" id="UP001186944"/>
    </source>
</evidence>
<organism evidence="2 3">
    <name type="scientific">Pinctada imbricata</name>
    <name type="common">Atlantic pearl-oyster</name>
    <name type="synonym">Pinctada martensii</name>
    <dbReference type="NCBI Taxonomy" id="66713"/>
    <lineage>
        <taxon>Eukaryota</taxon>
        <taxon>Metazoa</taxon>
        <taxon>Spiralia</taxon>
        <taxon>Lophotrochozoa</taxon>
        <taxon>Mollusca</taxon>
        <taxon>Bivalvia</taxon>
        <taxon>Autobranchia</taxon>
        <taxon>Pteriomorphia</taxon>
        <taxon>Pterioida</taxon>
        <taxon>Pterioidea</taxon>
        <taxon>Pteriidae</taxon>
        <taxon>Pinctada</taxon>
    </lineage>
</organism>
<dbReference type="AlphaFoldDB" id="A0AA88XIB5"/>
<evidence type="ECO:0000256" key="1">
    <source>
        <dbReference type="SAM" id="SignalP"/>
    </source>
</evidence>
<reference evidence="2" key="1">
    <citation type="submission" date="2019-08" db="EMBL/GenBank/DDBJ databases">
        <title>The improved chromosome-level genome for the pearl oyster Pinctada fucata martensii using PacBio sequencing and Hi-C.</title>
        <authorList>
            <person name="Zheng Z."/>
        </authorList>
    </citation>
    <scope>NUCLEOTIDE SEQUENCE</scope>
    <source>
        <strain evidence="2">ZZ-2019</strain>
        <tissue evidence="2">Adductor muscle</tissue>
    </source>
</reference>